<evidence type="ECO:0000313" key="9">
    <source>
        <dbReference type="EMBL" id="KAF2839430.1"/>
    </source>
</evidence>
<gene>
    <name evidence="9" type="ORF">M501DRAFT_1011266</name>
</gene>
<protein>
    <submittedName>
        <fullName evidence="9">Kama family protein</fullName>
    </submittedName>
</protein>
<evidence type="ECO:0000313" key="10">
    <source>
        <dbReference type="Proteomes" id="UP000799429"/>
    </source>
</evidence>
<keyword evidence="10" id="KW-1185">Reference proteome</keyword>
<keyword evidence="5" id="KW-0663">Pyridoxal phosphate</keyword>
<evidence type="ECO:0000256" key="7">
    <source>
        <dbReference type="ARBA" id="ARBA00023014"/>
    </source>
</evidence>
<dbReference type="SFLD" id="SFLDG01070">
    <property type="entry name" value="PLP-dependent"/>
    <property type="match status" value="1"/>
</dbReference>
<accession>A0A9P4VRI7</accession>
<evidence type="ECO:0000256" key="6">
    <source>
        <dbReference type="ARBA" id="ARBA00023004"/>
    </source>
</evidence>
<keyword evidence="3" id="KW-0949">S-adenosyl-L-methionine</keyword>
<dbReference type="AlphaFoldDB" id="A0A9P4VRI7"/>
<sequence length="490" mass="56050">MESKAFGELKPSGRLRMFNEETRLREEKKALEERRIKLLLDQHRADCKAQTGDPFWQEISKWEKVTQGDFLSHKWQVANAVYELQNIVKFLDSVLPPKVPGPRISTQPTTWISKRDFIDDVEKGMLQTTMAVKLTPYILSRINWKDPVADPIRVQFLPLRSAMSLDHPMVELDSLHERNDMPVPGLVHRYPDRVLFLATHICPLFCRFCTRAYAIGPRTEWFMRQAEAEAMKDNSATGSKRWAAMYDYIEKTPAVNDVVVSGGDAYMLASKQIKSIGESLLSIPHVKRIRFATKGLSVGPMRFLDPDDDWTNNLLGLNNLAREVGKEVYVHTHFNHPNEISWITQQAMRRLHRKGLRVRNQAVMLKDVNNSVPVMSDLIRKLSDIHIDPYYVYIPDMTPAIEDLRVPLHEFIAIEKAIIGSIGGFKMPKFVVDAPGGGGKRPAMSYESYDRTTGISTWTAPGAMPEGKKDKVFTYYDPLWLQRTPPQTNL</sequence>
<dbReference type="PANTHER" id="PTHR30538">
    <property type="entry name" value="LYSINE 2,3-AMINOMUTASE-RELATED"/>
    <property type="match status" value="1"/>
</dbReference>
<evidence type="ECO:0000256" key="4">
    <source>
        <dbReference type="ARBA" id="ARBA00022723"/>
    </source>
</evidence>
<dbReference type="GO" id="GO:0051539">
    <property type="term" value="F:4 iron, 4 sulfur cluster binding"/>
    <property type="evidence" value="ECO:0007669"/>
    <property type="project" value="UniProtKB-KW"/>
</dbReference>
<evidence type="ECO:0000256" key="5">
    <source>
        <dbReference type="ARBA" id="ARBA00022898"/>
    </source>
</evidence>
<keyword evidence="7" id="KW-0411">Iron-sulfur</keyword>
<name>A0A9P4VRI7_9PEZI</name>
<dbReference type="InterPro" id="IPR058240">
    <property type="entry name" value="rSAM_sf"/>
</dbReference>
<dbReference type="SFLD" id="SFLDS00029">
    <property type="entry name" value="Radical_SAM"/>
    <property type="match status" value="1"/>
</dbReference>
<dbReference type="GO" id="GO:0003824">
    <property type="term" value="F:catalytic activity"/>
    <property type="evidence" value="ECO:0007669"/>
    <property type="project" value="InterPro"/>
</dbReference>
<proteinExistence type="predicted"/>
<dbReference type="InterPro" id="IPR013785">
    <property type="entry name" value="Aldolase_TIM"/>
</dbReference>
<evidence type="ECO:0000256" key="8">
    <source>
        <dbReference type="SAM" id="Coils"/>
    </source>
</evidence>
<dbReference type="NCBIfam" id="TIGR00238">
    <property type="entry name" value="KamA family radical SAM protein"/>
    <property type="match status" value="1"/>
</dbReference>
<comment type="cofactor">
    <cofactor evidence="1">
        <name>pyridoxal 5'-phosphate</name>
        <dbReference type="ChEBI" id="CHEBI:597326"/>
    </cofactor>
</comment>
<keyword evidence="6" id="KW-0408">Iron</keyword>
<comment type="caution">
    <text evidence="9">The sequence shown here is derived from an EMBL/GenBank/DDBJ whole genome shotgun (WGS) entry which is preliminary data.</text>
</comment>
<evidence type="ECO:0000256" key="3">
    <source>
        <dbReference type="ARBA" id="ARBA00022691"/>
    </source>
</evidence>
<dbReference type="EMBL" id="MU006095">
    <property type="protein sequence ID" value="KAF2839430.1"/>
    <property type="molecule type" value="Genomic_DNA"/>
</dbReference>
<dbReference type="SUPFAM" id="SSF102114">
    <property type="entry name" value="Radical SAM enzymes"/>
    <property type="match status" value="1"/>
</dbReference>
<keyword evidence="4" id="KW-0479">Metal-binding</keyword>
<keyword evidence="8" id="KW-0175">Coiled coil</keyword>
<dbReference type="InterPro" id="IPR003739">
    <property type="entry name" value="Lys_aminomutase/Glu_NH3_mut"/>
</dbReference>
<dbReference type="Gene3D" id="3.20.20.70">
    <property type="entry name" value="Aldolase class I"/>
    <property type="match status" value="1"/>
</dbReference>
<dbReference type="InterPro" id="IPR007197">
    <property type="entry name" value="rSAM"/>
</dbReference>
<dbReference type="Proteomes" id="UP000799429">
    <property type="component" value="Unassembled WGS sequence"/>
</dbReference>
<organism evidence="9 10">
    <name type="scientific">Patellaria atrata CBS 101060</name>
    <dbReference type="NCBI Taxonomy" id="1346257"/>
    <lineage>
        <taxon>Eukaryota</taxon>
        <taxon>Fungi</taxon>
        <taxon>Dikarya</taxon>
        <taxon>Ascomycota</taxon>
        <taxon>Pezizomycotina</taxon>
        <taxon>Dothideomycetes</taxon>
        <taxon>Dothideomycetes incertae sedis</taxon>
        <taxon>Patellariales</taxon>
        <taxon>Patellariaceae</taxon>
        <taxon>Patellaria</taxon>
    </lineage>
</organism>
<evidence type="ECO:0000256" key="2">
    <source>
        <dbReference type="ARBA" id="ARBA00022485"/>
    </source>
</evidence>
<reference evidence="9" key="1">
    <citation type="journal article" date="2020" name="Stud. Mycol.">
        <title>101 Dothideomycetes genomes: a test case for predicting lifestyles and emergence of pathogens.</title>
        <authorList>
            <person name="Haridas S."/>
            <person name="Albert R."/>
            <person name="Binder M."/>
            <person name="Bloem J."/>
            <person name="Labutti K."/>
            <person name="Salamov A."/>
            <person name="Andreopoulos B."/>
            <person name="Baker S."/>
            <person name="Barry K."/>
            <person name="Bills G."/>
            <person name="Bluhm B."/>
            <person name="Cannon C."/>
            <person name="Castanera R."/>
            <person name="Culley D."/>
            <person name="Daum C."/>
            <person name="Ezra D."/>
            <person name="Gonzalez J."/>
            <person name="Henrissat B."/>
            <person name="Kuo A."/>
            <person name="Liang C."/>
            <person name="Lipzen A."/>
            <person name="Lutzoni F."/>
            <person name="Magnuson J."/>
            <person name="Mondo S."/>
            <person name="Nolan M."/>
            <person name="Ohm R."/>
            <person name="Pangilinan J."/>
            <person name="Park H.-J."/>
            <person name="Ramirez L."/>
            <person name="Alfaro M."/>
            <person name="Sun H."/>
            <person name="Tritt A."/>
            <person name="Yoshinaga Y."/>
            <person name="Zwiers L.-H."/>
            <person name="Turgeon B."/>
            <person name="Goodwin S."/>
            <person name="Spatafora J."/>
            <person name="Crous P."/>
            <person name="Grigoriev I."/>
        </authorList>
    </citation>
    <scope>NUCLEOTIDE SEQUENCE</scope>
    <source>
        <strain evidence="9">CBS 101060</strain>
    </source>
</reference>
<feature type="coiled-coil region" evidence="8">
    <location>
        <begin position="14"/>
        <end position="41"/>
    </location>
</feature>
<keyword evidence="2" id="KW-0004">4Fe-4S</keyword>
<dbReference type="GO" id="GO:0046872">
    <property type="term" value="F:metal ion binding"/>
    <property type="evidence" value="ECO:0007669"/>
    <property type="project" value="UniProtKB-KW"/>
</dbReference>
<dbReference type="PANTHER" id="PTHR30538:SF0">
    <property type="entry name" value="L-LYSINE 2,3-AMINOMUTASE AQ_1632-RELATED"/>
    <property type="match status" value="1"/>
</dbReference>
<dbReference type="OrthoDB" id="5396721at2759"/>
<evidence type="ECO:0000256" key="1">
    <source>
        <dbReference type="ARBA" id="ARBA00001933"/>
    </source>
</evidence>